<dbReference type="SUPFAM" id="SSF54001">
    <property type="entry name" value="Cysteine proteinases"/>
    <property type="match status" value="1"/>
</dbReference>
<gene>
    <name evidence="4" type="ORF">WJX73_002238</name>
</gene>
<feature type="chain" id="PRO_5043418809" description="Peptidase C1A papain C-terminal domain-containing protein" evidence="2">
    <location>
        <begin position="21"/>
        <end position="345"/>
    </location>
</feature>
<organism evidence="4 5">
    <name type="scientific">Symbiochloris irregularis</name>
    <dbReference type="NCBI Taxonomy" id="706552"/>
    <lineage>
        <taxon>Eukaryota</taxon>
        <taxon>Viridiplantae</taxon>
        <taxon>Chlorophyta</taxon>
        <taxon>core chlorophytes</taxon>
        <taxon>Trebouxiophyceae</taxon>
        <taxon>Trebouxiales</taxon>
        <taxon>Trebouxiaceae</taxon>
        <taxon>Symbiochloris</taxon>
    </lineage>
</organism>
<evidence type="ECO:0000256" key="2">
    <source>
        <dbReference type="SAM" id="SignalP"/>
    </source>
</evidence>
<dbReference type="GO" id="GO:0008234">
    <property type="term" value="F:cysteine-type peptidase activity"/>
    <property type="evidence" value="ECO:0007669"/>
    <property type="project" value="InterPro"/>
</dbReference>
<dbReference type="InterPro" id="IPR038765">
    <property type="entry name" value="Papain-like_cys_pep_sf"/>
</dbReference>
<evidence type="ECO:0000256" key="1">
    <source>
        <dbReference type="ARBA" id="ARBA00008455"/>
    </source>
</evidence>
<keyword evidence="5" id="KW-1185">Reference proteome</keyword>
<dbReference type="FunFam" id="3.90.70.10:FF:000117">
    <property type="entry name" value="Probable papain cysteine protease"/>
    <property type="match status" value="1"/>
</dbReference>
<evidence type="ECO:0000313" key="4">
    <source>
        <dbReference type="EMBL" id="KAK9810583.1"/>
    </source>
</evidence>
<feature type="signal peptide" evidence="2">
    <location>
        <begin position="1"/>
        <end position="20"/>
    </location>
</feature>
<sequence length="345" mass="38474">MNILIAGLTALCTLYTSAEAKGYRNGYQPPERTEEELSFNHQPLPLLAEKDLPKEWNWCDVNGPNLCVSSWNQHIPVYCGACWAHGSLSMIQDRLKIQKKGRGPDVMLGRQTLLNCGAYYGMGAGCNGGDVIDVFHYMEKFGLPDESCFTYQATDHSAFDSSLKECPANAICRNCMPNSNETLTCWSVKTPILYKLSSYGKLEGPKDDYARAMQTEIFKRGPITCSIATPNDFTYGYRGGVFKGHSNSTKDDIDHDVEVVGWAVRDGVDVWIVRNSWGTFWGHLGFFEIERGINSLRIEGSDCWYAEPDFQMEEDVISGKLQGSMYGLVGEDTQLQQVTGRITAA</sequence>
<dbReference type="EMBL" id="JALJOQ010000015">
    <property type="protein sequence ID" value="KAK9810583.1"/>
    <property type="molecule type" value="Genomic_DNA"/>
</dbReference>
<dbReference type="Pfam" id="PF00112">
    <property type="entry name" value="Peptidase_C1"/>
    <property type="match status" value="1"/>
</dbReference>
<dbReference type="InterPro" id="IPR013128">
    <property type="entry name" value="Peptidase_C1A"/>
</dbReference>
<dbReference type="AlphaFoldDB" id="A0AAW1PPP2"/>
<reference evidence="4 5" key="1">
    <citation type="journal article" date="2024" name="Nat. Commun.">
        <title>Phylogenomics reveals the evolutionary origins of lichenization in chlorophyte algae.</title>
        <authorList>
            <person name="Puginier C."/>
            <person name="Libourel C."/>
            <person name="Otte J."/>
            <person name="Skaloud P."/>
            <person name="Haon M."/>
            <person name="Grisel S."/>
            <person name="Petersen M."/>
            <person name="Berrin J.G."/>
            <person name="Delaux P.M."/>
            <person name="Dal Grande F."/>
            <person name="Keller J."/>
        </authorList>
    </citation>
    <scope>NUCLEOTIDE SEQUENCE [LARGE SCALE GENOMIC DNA]</scope>
    <source>
        <strain evidence="4 5">SAG 2036</strain>
    </source>
</reference>
<dbReference type="Proteomes" id="UP001465755">
    <property type="component" value="Unassembled WGS sequence"/>
</dbReference>
<accession>A0AAW1PPP2</accession>
<feature type="domain" description="Peptidase C1A papain C-terminal" evidence="3">
    <location>
        <begin position="52"/>
        <end position="307"/>
    </location>
</feature>
<evidence type="ECO:0000259" key="3">
    <source>
        <dbReference type="SMART" id="SM00645"/>
    </source>
</evidence>
<dbReference type="SMART" id="SM00645">
    <property type="entry name" value="Pept_C1"/>
    <property type="match status" value="1"/>
</dbReference>
<dbReference type="InterPro" id="IPR000668">
    <property type="entry name" value="Peptidase_C1A_C"/>
</dbReference>
<protein>
    <recommendedName>
        <fullName evidence="3">Peptidase C1A papain C-terminal domain-containing protein</fullName>
    </recommendedName>
</protein>
<comment type="caution">
    <text evidence="4">The sequence shown here is derived from an EMBL/GenBank/DDBJ whole genome shotgun (WGS) entry which is preliminary data.</text>
</comment>
<keyword evidence="2" id="KW-0732">Signal</keyword>
<evidence type="ECO:0000313" key="5">
    <source>
        <dbReference type="Proteomes" id="UP001465755"/>
    </source>
</evidence>
<name>A0AAW1PPP2_9CHLO</name>
<comment type="similarity">
    <text evidence="1">Belongs to the peptidase C1 family.</text>
</comment>
<dbReference type="GO" id="GO:0006508">
    <property type="term" value="P:proteolysis"/>
    <property type="evidence" value="ECO:0007669"/>
    <property type="project" value="InterPro"/>
</dbReference>
<dbReference type="PANTHER" id="PTHR12411">
    <property type="entry name" value="CYSTEINE PROTEASE FAMILY C1-RELATED"/>
    <property type="match status" value="1"/>
</dbReference>
<proteinExistence type="inferred from homology"/>
<dbReference type="Gene3D" id="3.90.70.10">
    <property type="entry name" value="Cysteine proteinases"/>
    <property type="match status" value="1"/>
</dbReference>